<dbReference type="Pfam" id="PF09983">
    <property type="entry name" value="JetD_C"/>
    <property type="match status" value="1"/>
</dbReference>
<protein>
    <submittedName>
        <fullName evidence="2">DUF2220 family protein</fullName>
    </submittedName>
</protein>
<evidence type="ECO:0000313" key="3">
    <source>
        <dbReference type="Proteomes" id="UP000305410"/>
    </source>
</evidence>
<sequence length="410" mass="45113">MSRRRFSNMTSLIDYLLDGYEKNPDASRWIAAIDQDSLTVNASDAFEEALALLEKEGGLEIVWTGSKWERSIKSVKLRNPEVLYRQTERRPAQEFAMASLAALRARQDLPGKTVMLIDEAALAWGRRCSYMNIAPGESRTLDQVLRLADAISARLTEPFAGDVDFRSFSRLIAGDSKALESNLTSVASAISRLSSLSEVQAALDAEELLASVGIKRLPQPVLIGGAVSLDEQPFPKMPFVGVPAECAGRLSLYKRPEYLLTIENFASFVRYVREIGQSENGLVIYSGGFPSRPVLETIVRLTGQACAPAYHWGDMDGGGVRIFRYIEQHLASIGVNLQPHMMNTDLLQQVGSKAQRANRIGGDMTESAIAELASLIEQVGLVHEQEEFDPQSPLAALRRVRCNQSLPSPS</sequence>
<dbReference type="InterPro" id="IPR024534">
    <property type="entry name" value="JetD_C"/>
</dbReference>
<dbReference type="InterPro" id="IPR036078">
    <property type="entry name" value="Spo11/TopoVI_A_sf"/>
</dbReference>
<dbReference type="EMBL" id="CP122963">
    <property type="protein sequence ID" value="WGM61145.1"/>
    <property type="molecule type" value="Genomic_DNA"/>
</dbReference>
<proteinExistence type="predicted"/>
<reference evidence="2" key="1">
    <citation type="submission" date="2019-04" db="EMBL/GenBank/DDBJ databases">
        <authorList>
            <person name="Chiang H.-Y."/>
            <person name="Huang Y.-Y."/>
            <person name="Chou L."/>
            <person name="Lai E.-M."/>
            <person name="Kuo C.-H."/>
        </authorList>
    </citation>
    <scope>NUCLEOTIDE SEQUENCE</scope>
    <source>
        <strain evidence="2">CFBP5506</strain>
    </source>
</reference>
<dbReference type="SUPFAM" id="SSF56726">
    <property type="entry name" value="DNA topoisomerase IV, alpha subunit"/>
    <property type="match status" value="1"/>
</dbReference>
<evidence type="ECO:0000313" key="2">
    <source>
        <dbReference type="EMBL" id="WGM61145.1"/>
    </source>
</evidence>
<dbReference type="Proteomes" id="UP000305410">
    <property type="component" value="Chromosome Linear"/>
</dbReference>
<dbReference type="RefSeq" id="WP_080794234.1">
    <property type="nucleotide sequence ID" value="NZ_CP122963.1"/>
</dbReference>
<accession>A0AAF0GZK1</accession>
<feature type="domain" description="Wadjet protein JetD C-terminal" evidence="1">
    <location>
        <begin position="254"/>
        <end position="355"/>
    </location>
</feature>
<reference evidence="2" key="2">
    <citation type="submission" date="2023-04" db="EMBL/GenBank/DDBJ databases">
        <title>Complete genome sequence of Agrobacterium salinitolerans CFBP5506.</title>
        <authorList>
            <person name="Yen H.-C."/>
            <person name="Yan X.-H."/>
            <person name="Lai E.-M."/>
            <person name="Kuo C.-H."/>
        </authorList>
    </citation>
    <scope>NUCLEOTIDE SEQUENCE</scope>
    <source>
        <strain evidence="2">CFBP5506</strain>
    </source>
</reference>
<organism evidence="2 3">
    <name type="scientific">Agrobacterium tumefaciens</name>
    <dbReference type="NCBI Taxonomy" id="358"/>
    <lineage>
        <taxon>Bacteria</taxon>
        <taxon>Pseudomonadati</taxon>
        <taxon>Pseudomonadota</taxon>
        <taxon>Alphaproteobacteria</taxon>
        <taxon>Hyphomicrobiales</taxon>
        <taxon>Rhizobiaceae</taxon>
        <taxon>Rhizobium/Agrobacterium group</taxon>
        <taxon>Agrobacterium</taxon>
        <taxon>Agrobacterium tumefaciens complex</taxon>
    </lineage>
</organism>
<dbReference type="AlphaFoldDB" id="A0AAF0GZK1"/>
<name>A0AAF0GZK1_AGRTU</name>
<dbReference type="GO" id="GO:0005694">
    <property type="term" value="C:chromosome"/>
    <property type="evidence" value="ECO:0007669"/>
    <property type="project" value="InterPro"/>
</dbReference>
<evidence type="ECO:0000259" key="1">
    <source>
        <dbReference type="Pfam" id="PF09983"/>
    </source>
</evidence>
<gene>
    <name evidence="2" type="ORF">CFBP5506_15825</name>
</gene>
<dbReference type="GO" id="GO:0003677">
    <property type="term" value="F:DNA binding"/>
    <property type="evidence" value="ECO:0007669"/>
    <property type="project" value="InterPro"/>
</dbReference>